<dbReference type="AlphaFoldDB" id="A0A6C0EV41"/>
<name>A0A6C0EV41_9ZZZZ</name>
<accession>A0A6C0EV41</accession>
<dbReference type="EMBL" id="MN738945">
    <property type="protein sequence ID" value="QHT32622.1"/>
    <property type="molecule type" value="Genomic_DNA"/>
</dbReference>
<dbReference type="Pfam" id="PF02037">
    <property type="entry name" value="SAP"/>
    <property type="match status" value="1"/>
</dbReference>
<organism evidence="2">
    <name type="scientific">viral metagenome</name>
    <dbReference type="NCBI Taxonomy" id="1070528"/>
    <lineage>
        <taxon>unclassified sequences</taxon>
        <taxon>metagenomes</taxon>
        <taxon>organismal metagenomes</taxon>
    </lineage>
</organism>
<evidence type="ECO:0000259" key="1">
    <source>
        <dbReference type="Pfam" id="PF02037"/>
    </source>
</evidence>
<evidence type="ECO:0000313" key="2">
    <source>
        <dbReference type="EMBL" id="QHT32622.1"/>
    </source>
</evidence>
<dbReference type="InterPro" id="IPR036361">
    <property type="entry name" value="SAP_dom_sf"/>
</dbReference>
<dbReference type="SUPFAM" id="SSF68906">
    <property type="entry name" value="SAP domain"/>
    <property type="match status" value="1"/>
</dbReference>
<sequence length="364" mass="42121">MKTSTIDLFDKNKNKNKSTASVEEYIQHIYSTCENSIPDIKLNGKISDDNICIPTIHTYDLLFENNYNVTQLKMFAKQYKLKISGNKNQLISRIYIFLNLSARIVIIQKFIRGRLQRKCNSLHGPAFLNRTICTNDRDFLTDDLLKDISHTQFFSYKDVDDFVYGFDIISLYNLIVKSGRNIKNPYNRNDIQPKVVIDMRNLIRISKILNIHIDVEIKDVSDDITPQQSMDLRVLELFQNINALGNYSDAAWFMSLSRPAIIKLLRELMDIWSYRAQLSNEVKRLICPPFGDPFRNINFNYIAQEINLDRVRMSVLSVLEKFVNSGADTDNKSLGAYYVLGALTLVNENAATSLPWLFQSVSYY</sequence>
<feature type="domain" description="SAP" evidence="1">
    <location>
        <begin position="66"/>
        <end position="97"/>
    </location>
</feature>
<proteinExistence type="predicted"/>
<protein>
    <recommendedName>
        <fullName evidence="1">SAP domain-containing protein</fullName>
    </recommendedName>
</protein>
<dbReference type="InterPro" id="IPR003034">
    <property type="entry name" value="SAP_dom"/>
</dbReference>
<reference evidence="2" key="1">
    <citation type="journal article" date="2020" name="Nature">
        <title>Giant virus diversity and host interactions through global metagenomics.</title>
        <authorList>
            <person name="Schulz F."/>
            <person name="Roux S."/>
            <person name="Paez-Espino D."/>
            <person name="Jungbluth S."/>
            <person name="Walsh D.A."/>
            <person name="Denef V.J."/>
            <person name="McMahon K.D."/>
            <person name="Konstantinidis K.T."/>
            <person name="Eloe-Fadrosh E.A."/>
            <person name="Kyrpides N.C."/>
            <person name="Woyke T."/>
        </authorList>
    </citation>
    <scope>NUCLEOTIDE SEQUENCE</scope>
    <source>
        <strain evidence="2">GVMAG-M-3300009161-30</strain>
    </source>
</reference>